<evidence type="ECO:0000313" key="3">
    <source>
        <dbReference type="EMBL" id="KYF65837.1"/>
    </source>
</evidence>
<dbReference type="Proteomes" id="UP000075260">
    <property type="component" value="Unassembled WGS sequence"/>
</dbReference>
<organism evidence="3 4">
    <name type="scientific">Sorangium cellulosum</name>
    <name type="common">Polyangium cellulosum</name>
    <dbReference type="NCBI Taxonomy" id="56"/>
    <lineage>
        <taxon>Bacteria</taxon>
        <taxon>Pseudomonadati</taxon>
        <taxon>Myxococcota</taxon>
        <taxon>Polyangia</taxon>
        <taxon>Polyangiales</taxon>
        <taxon>Polyangiaceae</taxon>
        <taxon>Sorangium</taxon>
    </lineage>
</organism>
<dbReference type="EMBL" id="JEMA01000798">
    <property type="protein sequence ID" value="KYF65837.1"/>
    <property type="molecule type" value="Genomic_DNA"/>
</dbReference>
<feature type="compositionally biased region" description="Gly residues" evidence="1">
    <location>
        <begin position="99"/>
        <end position="144"/>
    </location>
</feature>
<evidence type="ECO:0000256" key="1">
    <source>
        <dbReference type="SAM" id="MobiDB-lite"/>
    </source>
</evidence>
<feature type="region of interest" description="Disordered" evidence="1">
    <location>
        <begin position="75"/>
        <end position="144"/>
    </location>
</feature>
<evidence type="ECO:0000313" key="4">
    <source>
        <dbReference type="Proteomes" id="UP000075260"/>
    </source>
</evidence>
<comment type="caution">
    <text evidence="3">The sequence shown here is derived from an EMBL/GenBank/DDBJ whole genome shotgun (WGS) entry which is preliminary data.</text>
</comment>
<accession>A0A150QCX8</accession>
<proteinExistence type="predicted"/>
<protein>
    <recommendedName>
        <fullName evidence="5">Secreted protein</fullName>
    </recommendedName>
</protein>
<evidence type="ECO:0008006" key="5">
    <source>
        <dbReference type="Google" id="ProtNLM"/>
    </source>
</evidence>
<dbReference type="PROSITE" id="PS51257">
    <property type="entry name" value="PROKAR_LIPOPROTEIN"/>
    <property type="match status" value="1"/>
</dbReference>
<feature type="chain" id="PRO_5007566808" description="Secreted protein" evidence="2">
    <location>
        <begin position="29"/>
        <end position="144"/>
    </location>
</feature>
<dbReference type="OrthoDB" id="5526470at2"/>
<keyword evidence="2" id="KW-0732">Signal</keyword>
<gene>
    <name evidence="3" type="ORF">BE15_40860</name>
</gene>
<dbReference type="RefSeq" id="WP_061610879.1">
    <property type="nucleotide sequence ID" value="NZ_JEMA01000798.1"/>
</dbReference>
<dbReference type="AlphaFoldDB" id="A0A150QCX8"/>
<evidence type="ECO:0000256" key="2">
    <source>
        <dbReference type="SAM" id="SignalP"/>
    </source>
</evidence>
<sequence>MKALKTSRNALRPALLLAALAAAVLASAASCSDQREGEPCDIANGSEDCAAGLECTAIGQQTQQHRCCRPGVITQACDPSLEPSAGNTSTTTTTSTATGTGGAGGTDGAGGGNGGAGGGNGGAGGTDGAGGAGGTGGTGGAGGR</sequence>
<name>A0A150QCX8_SORCE</name>
<reference evidence="3 4" key="1">
    <citation type="submission" date="2014-02" db="EMBL/GenBank/DDBJ databases">
        <title>The small core and large imbalanced accessory genome model reveals a collaborative survival strategy of Sorangium cellulosum strains in nature.</title>
        <authorList>
            <person name="Han K."/>
            <person name="Peng R."/>
            <person name="Blom J."/>
            <person name="Li Y.-Z."/>
        </authorList>
    </citation>
    <scope>NUCLEOTIDE SEQUENCE [LARGE SCALE GENOMIC DNA]</scope>
    <source>
        <strain evidence="3 4">So0008-312</strain>
    </source>
</reference>
<feature type="signal peptide" evidence="2">
    <location>
        <begin position="1"/>
        <end position="28"/>
    </location>
</feature>
<feature type="compositionally biased region" description="Low complexity" evidence="1">
    <location>
        <begin position="84"/>
        <end position="98"/>
    </location>
</feature>